<gene>
    <name evidence="1" type="ORF">HPB50_024778</name>
</gene>
<protein>
    <submittedName>
        <fullName evidence="1">Uncharacterized protein</fullName>
    </submittedName>
</protein>
<name>A0ACB7T8V0_HYAAI</name>
<accession>A0ACB7T8V0</accession>
<reference evidence="1" key="1">
    <citation type="submission" date="2020-05" db="EMBL/GenBank/DDBJ databases">
        <title>Large-scale comparative analyses of tick genomes elucidate their genetic diversity and vector capacities.</title>
        <authorList>
            <person name="Jia N."/>
            <person name="Wang J."/>
            <person name="Shi W."/>
            <person name="Du L."/>
            <person name="Sun Y."/>
            <person name="Zhan W."/>
            <person name="Jiang J."/>
            <person name="Wang Q."/>
            <person name="Zhang B."/>
            <person name="Ji P."/>
            <person name="Sakyi L.B."/>
            <person name="Cui X."/>
            <person name="Yuan T."/>
            <person name="Jiang B."/>
            <person name="Yang W."/>
            <person name="Lam T.T.-Y."/>
            <person name="Chang Q."/>
            <person name="Ding S."/>
            <person name="Wang X."/>
            <person name="Zhu J."/>
            <person name="Ruan X."/>
            <person name="Zhao L."/>
            <person name="Wei J."/>
            <person name="Que T."/>
            <person name="Du C."/>
            <person name="Cheng J."/>
            <person name="Dai P."/>
            <person name="Han X."/>
            <person name="Huang E."/>
            <person name="Gao Y."/>
            <person name="Liu J."/>
            <person name="Shao H."/>
            <person name="Ye R."/>
            <person name="Li L."/>
            <person name="Wei W."/>
            <person name="Wang X."/>
            <person name="Wang C."/>
            <person name="Yang T."/>
            <person name="Huo Q."/>
            <person name="Li W."/>
            <person name="Guo W."/>
            <person name="Chen H."/>
            <person name="Zhou L."/>
            <person name="Ni X."/>
            <person name="Tian J."/>
            <person name="Zhou Y."/>
            <person name="Sheng Y."/>
            <person name="Liu T."/>
            <person name="Pan Y."/>
            <person name="Xia L."/>
            <person name="Li J."/>
            <person name="Zhao F."/>
            <person name="Cao W."/>
        </authorList>
    </citation>
    <scope>NUCLEOTIDE SEQUENCE</scope>
    <source>
        <strain evidence="1">Hyas-2018</strain>
    </source>
</reference>
<dbReference type="EMBL" id="CM023490">
    <property type="protein sequence ID" value="KAH6943591.1"/>
    <property type="molecule type" value="Genomic_DNA"/>
</dbReference>
<comment type="caution">
    <text evidence="1">The sequence shown here is derived from an EMBL/GenBank/DDBJ whole genome shotgun (WGS) entry which is preliminary data.</text>
</comment>
<evidence type="ECO:0000313" key="1">
    <source>
        <dbReference type="EMBL" id="KAH6943591.1"/>
    </source>
</evidence>
<sequence length="554" mass="60196">MSTTGAGKQDDGKRPKPSFDSTSSATRISPSNVQETLEQLFADLKLQLGSNEGQRQCDRVAGNTPRKLPGPLSEVLRMRRRTQGDQFETHSPDLIEPLSTKQFGTSAELLSTEAAESGAGFAAGAEGGVEEKPRGIDLYTQVNIVRQVQEIIQENGPLQEGELLQTLCPSQARMILEAYGTLAAFLERQPGFAILHKGASKFIYCRDLIEGGDSSHSSFMERTIKPGPSEDVSKNYKIGQLRAASGDGPPQPVWCNSSSNISTEDIEEEEEELPALLIKEGSPLAPSHPLHSIDRQRVTLVCDAEAQTLGSSPEWLSELEYTLEQQNDEIADLQEVLKDLQLSPARETKDLREEVFKQLKRPAPPPPWSVTAERKMRSVVNEQTLTAAGGSCAEDSPLPPPGSLVCARCPSFRPKQEGKQRASAVYPNLSPLFTGDKEPRGPLKRPPVPQFPEHPGMASEPQAGPTVDKKMRMSAEPPVAPDFSELPSPADHIDPLLSGNKSEGSLKRPPVSEVREVAVDEARSLPGPTVDKKSGISAEPSAGPEFFQLRGRRV</sequence>
<organism evidence="1 2">
    <name type="scientific">Hyalomma asiaticum</name>
    <name type="common">Tick</name>
    <dbReference type="NCBI Taxonomy" id="266040"/>
    <lineage>
        <taxon>Eukaryota</taxon>
        <taxon>Metazoa</taxon>
        <taxon>Ecdysozoa</taxon>
        <taxon>Arthropoda</taxon>
        <taxon>Chelicerata</taxon>
        <taxon>Arachnida</taxon>
        <taxon>Acari</taxon>
        <taxon>Parasitiformes</taxon>
        <taxon>Ixodida</taxon>
        <taxon>Ixodoidea</taxon>
        <taxon>Ixodidae</taxon>
        <taxon>Hyalomminae</taxon>
        <taxon>Hyalomma</taxon>
    </lineage>
</organism>
<keyword evidence="2" id="KW-1185">Reference proteome</keyword>
<dbReference type="Proteomes" id="UP000821845">
    <property type="component" value="Chromosome 10"/>
</dbReference>
<proteinExistence type="predicted"/>
<evidence type="ECO:0000313" key="2">
    <source>
        <dbReference type="Proteomes" id="UP000821845"/>
    </source>
</evidence>